<gene>
    <name evidence="2" type="ORF">D5086_0000120470</name>
</gene>
<keyword evidence="1" id="KW-0812">Transmembrane</keyword>
<dbReference type="EMBL" id="RCHU01000339">
    <property type="protein sequence ID" value="TKS06706.1"/>
    <property type="molecule type" value="Genomic_DNA"/>
</dbReference>
<organism evidence="2">
    <name type="scientific">Populus alba</name>
    <name type="common">White poplar</name>
    <dbReference type="NCBI Taxonomy" id="43335"/>
    <lineage>
        <taxon>Eukaryota</taxon>
        <taxon>Viridiplantae</taxon>
        <taxon>Streptophyta</taxon>
        <taxon>Embryophyta</taxon>
        <taxon>Tracheophyta</taxon>
        <taxon>Spermatophyta</taxon>
        <taxon>Magnoliopsida</taxon>
        <taxon>eudicotyledons</taxon>
        <taxon>Gunneridae</taxon>
        <taxon>Pentapetalae</taxon>
        <taxon>rosids</taxon>
        <taxon>fabids</taxon>
        <taxon>Malpighiales</taxon>
        <taxon>Salicaceae</taxon>
        <taxon>Saliceae</taxon>
        <taxon>Populus</taxon>
    </lineage>
</organism>
<keyword evidence="1" id="KW-0472">Membrane</keyword>
<dbReference type="AlphaFoldDB" id="A0A4V6A9E1"/>
<accession>A0A4V6A9E1</accession>
<protein>
    <submittedName>
        <fullName evidence="2">Uncharacterized protein</fullName>
    </submittedName>
</protein>
<comment type="caution">
    <text evidence="2">The sequence shown here is derived from an EMBL/GenBank/DDBJ whole genome shotgun (WGS) entry which is preliminary data.</text>
</comment>
<name>A0A4V6A9E1_POPAL</name>
<reference evidence="2" key="1">
    <citation type="submission" date="2018-10" db="EMBL/GenBank/DDBJ databases">
        <title>Population genomic analysis revealed the cold adaptation of white poplar.</title>
        <authorList>
            <person name="Liu Y.-J."/>
        </authorList>
    </citation>
    <scope>NUCLEOTIDE SEQUENCE [LARGE SCALE GENOMIC DNA]</scope>
    <source>
        <strain evidence="2">PAL-ZL1</strain>
    </source>
</reference>
<feature type="transmembrane region" description="Helical" evidence="1">
    <location>
        <begin position="93"/>
        <end position="114"/>
    </location>
</feature>
<proteinExistence type="predicted"/>
<evidence type="ECO:0000313" key="2">
    <source>
        <dbReference type="EMBL" id="TKS06706.1"/>
    </source>
</evidence>
<sequence>MAAHADVVDNDVAAHADVATDVDLEADVAADTIDASARGPLQSVADHGRRRSILLLCRSLMAGRDDGTVGGCWRRRGQHRLRRCLCCCKPESMLAVMGVVGGGVWWFVVSGVVCDSDLWRRQWFVDNTAEDGGLLCCRSWRSTDVSCGVDLVV</sequence>
<evidence type="ECO:0000256" key="1">
    <source>
        <dbReference type="SAM" id="Phobius"/>
    </source>
</evidence>
<keyword evidence="1" id="KW-1133">Transmembrane helix</keyword>